<dbReference type="Proteomes" id="UP000202485">
    <property type="component" value="Unassembled WGS sequence"/>
</dbReference>
<sequence>MATQESTEDGGAMFAGDNRAAVIADYKIAQFSRLQLPALMASPAVAGCLTPFIPIDWLLDLLKSIRTYADWVKECDKIKAKIQKALDTLQPPPQDHPLGLVVPPVPPTPGTTRLRQILEVIDAAKTAAGNMEPDSARDSLKEAKDMMHHDSVKAEFRRLNDVDGWYDILEELQDAIDYLERVSRR</sequence>
<evidence type="ECO:0000313" key="1">
    <source>
        <dbReference type="EMBL" id="SMX47733.1"/>
    </source>
</evidence>
<accession>A0A238KY44</accession>
<dbReference type="RefSeq" id="WP_093964662.1">
    <property type="nucleotide sequence ID" value="NZ_FXYG01000004.1"/>
</dbReference>
<gene>
    <name evidence="1" type="ORF">RUA8715_03175</name>
</gene>
<reference evidence="2" key="1">
    <citation type="submission" date="2017-05" db="EMBL/GenBank/DDBJ databases">
        <authorList>
            <person name="Rodrigo-Torres L."/>
            <person name="Arahal R. D."/>
            <person name="Lucena T."/>
        </authorList>
    </citation>
    <scope>NUCLEOTIDE SEQUENCE [LARGE SCALE GENOMIC DNA]</scope>
    <source>
        <strain evidence="2">CECT 8715</strain>
    </source>
</reference>
<keyword evidence="2" id="KW-1185">Reference proteome</keyword>
<organism evidence="1 2">
    <name type="scientific">Ruegeria arenilitoris</name>
    <dbReference type="NCBI Taxonomy" id="1173585"/>
    <lineage>
        <taxon>Bacteria</taxon>
        <taxon>Pseudomonadati</taxon>
        <taxon>Pseudomonadota</taxon>
        <taxon>Alphaproteobacteria</taxon>
        <taxon>Rhodobacterales</taxon>
        <taxon>Roseobacteraceae</taxon>
        <taxon>Ruegeria</taxon>
    </lineage>
</organism>
<name>A0A238KY44_9RHOB</name>
<dbReference type="AlphaFoldDB" id="A0A238KY44"/>
<dbReference type="EMBL" id="FXYG01000004">
    <property type="protein sequence ID" value="SMX47733.1"/>
    <property type="molecule type" value="Genomic_DNA"/>
</dbReference>
<evidence type="ECO:0000313" key="2">
    <source>
        <dbReference type="Proteomes" id="UP000202485"/>
    </source>
</evidence>
<proteinExistence type="predicted"/>
<protein>
    <submittedName>
        <fullName evidence="1">Uncharacterized protein</fullName>
    </submittedName>
</protein>